<dbReference type="Pfam" id="PF13091">
    <property type="entry name" value="PLDc_2"/>
    <property type="match status" value="1"/>
</dbReference>
<protein>
    <recommendedName>
        <fullName evidence="3">phospholipase D</fullName>
        <ecNumber evidence="3">3.1.4.4</ecNumber>
    </recommendedName>
</protein>
<keyword evidence="6" id="KW-0443">Lipid metabolism</keyword>
<gene>
    <name evidence="8" type="ORF">COMA1_60026</name>
</gene>
<dbReference type="GO" id="GO:0004630">
    <property type="term" value="F:phospholipase D activity"/>
    <property type="evidence" value="ECO:0007669"/>
    <property type="project" value="UniProtKB-EC"/>
</dbReference>
<dbReference type="SUPFAM" id="SSF56024">
    <property type="entry name" value="Phospholipase D/nuclease"/>
    <property type="match status" value="1"/>
</dbReference>
<dbReference type="EMBL" id="CZQA01000012">
    <property type="protein sequence ID" value="CUS38702.1"/>
    <property type="molecule type" value="Genomic_DNA"/>
</dbReference>
<dbReference type="OrthoDB" id="281759at2"/>
<dbReference type="AlphaFoldDB" id="A0A0S4LP67"/>
<dbReference type="GO" id="GO:0016042">
    <property type="term" value="P:lipid catabolic process"/>
    <property type="evidence" value="ECO:0007669"/>
    <property type="project" value="UniProtKB-KW"/>
</dbReference>
<reference evidence="8 9" key="1">
    <citation type="submission" date="2015-10" db="EMBL/GenBank/DDBJ databases">
        <authorList>
            <person name="Gilbert D.G."/>
        </authorList>
    </citation>
    <scope>NUCLEOTIDE SEQUENCE [LARGE SCALE GENOMIC DNA]</scope>
    <source>
        <strain evidence="8">COMA1</strain>
    </source>
</reference>
<evidence type="ECO:0000259" key="7">
    <source>
        <dbReference type="PROSITE" id="PS50035"/>
    </source>
</evidence>
<organism evidence="8 9">
    <name type="scientific">Candidatus Nitrospira nitrosa</name>
    <dbReference type="NCBI Taxonomy" id="1742972"/>
    <lineage>
        <taxon>Bacteria</taxon>
        <taxon>Pseudomonadati</taxon>
        <taxon>Nitrospirota</taxon>
        <taxon>Nitrospiria</taxon>
        <taxon>Nitrospirales</taxon>
        <taxon>Nitrospiraceae</taxon>
        <taxon>Nitrospira</taxon>
    </lineage>
</organism>
<evidence type="ECO:0000313" key="9">
    <source>
        <dbReference type="Proteomes" id="UP000199032"/>
    </source>
</evidence>
<evidence type="ECO:0000313" key="8">
    <source>
        <dbReference type="EMBL" id="CUS38702.1"/>
    </source>
</evidence>
<evidence type="ECO:0000256" key="2">
    <source>
        <dbReference type="ARBA" id="ARBA00008664"/>
    </source>
</evidence>
<evidence type="ECO:0000256" key="5">
    <source>
        <dbReference type="ARBA" id="ARBA00022963"/>
    </source>
</evidence>
<feature type="domain" description="PLD phosphodiesterase" evidence="7">
    <location>
        <begin position="122"/>
        <end position="149"/>
    </location>
</feature>
<dbReference type="PROSITE" id="PS50035">
    <property type="entry name" value="PLD"/>
    <property type="match status" value="1"/>
</dbReference>
<dbReference type="STRING" id="1742972.COMA1_60026"/>
<dbReference type="GO" id="GO:0016891">
    <property type="term" value="F:RNA endonuclease activity producing 5'-phosphomonoesters, hydrolytic mechanism"/>
    <property type="evidence" value="ECO:0007669"/>
    <property type="project" value="TreeGrafter"/>
</dbReference>
<dbReference type="EC" id="3.1.4.4" evidence="3"/>
<dbReference type="PANTHER" id="PTHR43856">
    <property type="entry name" value="CARDIOLIPIN HYDROLASE"/>
    <property type="match status" value="1"/>
</dbReference>
<dbReference type="Proteomes" id="UP000199032">
    <property type="component" value="Unassembled WGS sequence"/>
</dbReference>
<accession>A0A0S4LP67</accession>
<evidence type="ECO:0000256" key="3">
    <source>
        <dbReference type="ARBA" id="ARBA00012027"/>
    </source>
</evidence>
<comment type="similarity">
    <text evidence="2">Belongs to the phospholipase D family.</text>
</comment>
<keyword evidence="5" id="KW-0442">Lipid degradation</keyword>
<evidence type="ECO:0000256" key="4">
    <source>
        <dbReference type="ARBA" id="ARBA00022801"/>
    </source>
</evidence>
<dbReference type="InterPro" id="IPR051406">
    <property type="entry name" value="PLD_domain"/>
</dbReference>
<dbReference type="PANTHER" id="PTHR43856:SF1">
    <property type="entry name" value="MITOCHONDRIAL CARDIOLIPIN HYDROLASE"/>
    <property type="match status" value="1"/>
</dbReference>
<sequence length="187" mass="21424">MIRPSPFPVFTWCCRLVTVGLLAAVLFGPGRTVSAATVEVWYGPEDRPLEHLVREYDRAKHYIYVASYGFTSPLSVKALAEATRRGVDVRILTDRERLNDPKQRVALSALREAGIPIKINQHDSLMHLKQVVVDDEVNTSGSMNQTTSGNQYNDERLDIIRDHAITVKAREKFLSLWKDQDRFREWK</sequence>
<dbReference type="InterPro" id="IPR001736">
    <property type="entry name" value="PLipase_D/transphosphatidylase"/>
</dbReference>
<name>A0A0S4LP67_9BACT</name>
<dbReference type="GO" id="GO:0006793">
    <property type="term" value="P:phosphorus metabolic process"/>
    <property type="evidence" value="ECO:0007669"/>
    <property type="project" value="UniProtKB-ARBA"/>
</dbReference>
<proteinExistence type="inferred from homology"/>
<evidence type="ECO:0000256" key="1">
    <source>
        <dbReference type="ARBA" id="ARBA00000798"/>
    </source>
</evidence>
<dbReference type="RefSeq" id="WP_090750899.1">
    <property type="nucleotide sequence ID" value="NZ_CZQA01000012.1"/>
</dbReference>
<keyword evidence="4" id="KW-0378">Hydrolase</keyword>
<evidence type="ECO:0000256" key="6">
    <source>
        <dbReference type="ARBA" id="ARBA00023098"/>
    </source>
</evidence>
<comment type="catalytic activity">
    <reaction evidence="1">
        <text>a 1,2-diacyl-sn-glycero-3-phosphocholine + H2O = a 1,2-diacyl-sn-glycero-3-phosphate + choline + H(+)</text>
        <dbReference type="Rhea" id="RHEA:14445"/>
        <dbReference type="ChEBI" id="CHEBI:15354"/>
        <dbReference type="ChEBI" id="CHEBI:15377"/>
        <dbReference type="ChEBI" id="CHEBI:15378"/>
        <dbReference type="ChEBI" id="CHEBI:57643"/>
        <dbReference type="ChEBI" id="CHEBI:58608"/>
        <dbReference type="EC" id="3.1.4.4"/>
    </reaction>
</comment>
<keyword evidence="9" id="KW-1185">Reference proteome</keyword>
<dbReference type="InterPro" id="IPR025202">
    <property type="entry name" value="PLD-like_dom"/>
</dbReference>
<dbReference type="Gene3D" id="3.30.870.10">
    <property type="entry name" value="Endonuclease Chain A"/>
    <property type="match status" value="1"/>
</dbReference>